<dbReference type="SUPFAM" id="SSF103473">
    <property type="entry name" value="MFS general substrate transporter"/>
    <property type="match status" value="1"/>
</dbReference>
<feature type="transmembrane region" description="Helical" evidence="9">
    <location>
        <begin position="413"/>
        <end position="437"/>
    </location>
</feature>
<keyword evidence="6 9" id="KW-1133">Transmembrane helix</keyword>
<dbReference type="EMBL" id="BMAR01000005">
    <property type="protein sequence ID" value="GFR43372.1"/>
    <property type="molecule type" value="Genomic_DNA"/>
</dbReference>
<evidence type="ECO:0000256" key="4">
    <source>
        <dbReference type="ARBA" id="ARBA00022692"/>
    </source>
</evidence>
<feature type="compositionally biased region" description="Polar residues" evidence="8">
    <location>
        <begin position="330"/>
        <end position="340"/>
    </location>
</feature>
<dbReference type="GO" id="GO:0005886">
    <property type="term" value="C:plasma membrane"/>
    <property type="evidence" value="ECO:0007669"/>
    <property type="project" value="UniProtKB-SubCell"/>
</dbReference>
<evidence type="ECO:0000313" key="11">
    <source>
        <dbReference type="EMBL" id="GFR43372.1"/>
    </source>
</evidence>
<comment type="caution">
    <text evidence="11">The sequence shown here is derived from an EMBL/GenBank/DDBJ whole genome shotgun (WGS) entry which is preliminary data.</text>
</comment>
<evidence type="ECO:0000256" key="1">
    <source>
        <dbReference type="ARBA" id="ARBA00004651"/>
    </source>
</evidence>
<protein>
    <recommendedName>
        <fullName evidence="10">Major facilitator superfamily (MFS) profile domain-containing protein</fullName>
    </recommendedName>
</protein>
<evidence type="ECO:0000259" key="10">
    <source>
        <dbReference type="PROSITE" id="PS50850"/>
    </source>
</evidence>
<evidence type="ECO:0000256" key="8">
    <source>
        <dbReference type="SAM" id="MobiDB-lite"/>
    </source>
</evidence>
<dbReference type="InterPro" id="IPR051084">
    <property type="entry name" value="H+-coupled_symporters"/>
</dbReference>
<reference evidence="11 12" key="1">
    <citation type="journal article" date="2021" name="Sci. Rep.">
        <title>Genome sequencing of the multicellular alga Astrephomene provides insights into convergent evolution of germ-soma differentiation.</title>
        <authorList>
            <person name="Yamashita S."/>
            <person name="Yamamoto K."/>
            <person name="Matsuzaki R."/>
            <person name="Suzuki S."/>
            <person name="Yamaguchi H."/>
            <person name="Hirooka S."/>
            <person name="Minakuchi Y."/>
            <person name="Miyagishima S."/>
            <person name="Kawachi M."/>
            <person name="Toyoda A."/>
            <person name="Nozaki H."/>
        </authorList>
    </citation>
    <scope>NUCLEOTIDE SEQUENCE [LARGE SCALE GENOMIC DNA]</scope>
    <source>
        <strain evidence="11 12">NIES-4017</strain>
    </source>
</reference>
<dbReference type="PANTHER" id="PTHR43528:SF1">
    <property type="entry name" value="ALPHA-KETOGLUTARATE PERMEASE"/>
    <property type="match status" value="1"/>
</dbReference>
<evidence type="ECO:0000256" key="3">
    <source>
        <dbReference type="ARBA" id="ARBA00022475"/>
    </source>
</evidence>
<feature type="transmembrane region" description="Helical" evidence="9">
    <location>
        <begin position="288"/>
        <end position="307"/>
    </location>
</feature>
<accession>A0AAD3HJR8</accession>
<evidence type="ECO:0000256" key="7">
    <source>
        <dbReference type="ARBA" id="ARBA00023136"/>
    </source>
</evidence>
<dbReference type="Proteomes" id="UP001054857">
    <property type="component" value="Unassembled WGS sequence"/>
</dbReference>
<name>A0AAD3HJR8_9CHLO</name>
<dbReference type="GO" id="GO:0015293">
    <property type="term" value="F:symporter activity"/>
    <property type="evidence" value="ECO:0007669"/>
    <property type="project" value="UniProtKB-KW"/>
</dbReference>
<evidence type="ECO:0000256" key="5">
    <source>
        <dbReference type="ARBA" id="ARBA00022847"/>
    </source>
</evidence>
<dbReference type="PROSITE" id="PS50850">
    <property type="entry name" value="MFS"/>
    <property type="match status" value="1"/>
</dbReference>
<sequence length="568" mass="60056">MVEEAESEALTRSTALPVLAAESTSDCTIHVVSSAGGQDAAAEAKQLEGLPLLQQEPTEPSVALCIEASSASDVDDRDPPKHVVHKTVKFSDVVEYLGPEEDGSEDSDDDDHLRRVIVSSIIGNTLEWYDFLIYTFLGGVLTKLFFPHDNVYTQMLAFYGVFAAGFATRPLGALLFGLLSDRVSRRAALAASMGLMALPTALVGCLPTYQQVGVAAPVLLVLLRALQGLAVGGEFSATLVFLVEHAPPHARGLAGSWAFASVMIGVLVGSGVATGFSLALSETALLAWGWRVPFLLSLLGSGVGLYIRRRLRDPVAEEADEPHHPHPHHYTQQLTGQENGRSSSSSSSGISANSSTSNINSSSTSSSTSGSRRGSFRRMASGIAQVILLDFMNAAGFYLLVIFLPLYMQTFVLLPHATALAVHTSNMLLYLGLIPLGGWLSDKYGRTRVLLLPALCMAVGSYPLWCLFRLQRHAAAAWAAQAGLTVPMALFTGALPATLVALFTAECRCTGLSIGHNISMAAFGGTAPLAATALLRGTRDVASPAALLVVGAALSAGGALLLRRWKIR</sequence>
<dbReference type="Gene3D" id="1.20.1250.20">
    <property type="entry name" value="MFS general substrate transporter like domains"/>
    <property type="match status" value="1"/>
</dbReference>
<feature type="transmembrane region" description="Helical" evidence="9">
    <location>
        <begin position="449"/>
        <end position="470"/>
    </location>
</feature>
<dbReference type="PROSITE" id="PS00217">
    <property type="entry name" value="SUGAR_TRANSPORT_2"/>
    <property type="match status" value="1"/>
</dbReference>
<feature type="compositionally biased region" description="Low complexity" evidence="8">
    <location>
        <begin position="341"/>
        <end position="373"/>
    </location>
</feature>
<feature type="transmembrane region" description="Helical" evidence="9">
    <location>
        <begin position="517"/>
        <end position="535"/>
    </location>
</feature>
<evidence type="ECO:0000313" key="12">
    <source>
        <dbReference type="Proteomes" id="UP001054857"/>
    </source>
</evidence>
<dbReference type="InterPro" id="IPR036259">
    <property type="entry name" value="MFS_trans_sf"/>
</dbReference>
<keyword evidence="2" id="KW-0813">Transport</keyword>
<feature type="transmembrane region" description="Helical" evidence="9">
    <location>
        <begin position="541"/>
        <end position="562"/>
    </location>
</feature>
<dbReference type="AlphaFoldDB" id="A0AAD3HJR8"/>
<feature type="transmembrane region" description="Helical" evidence="9">
    <location>
        <begin position="187"/>
        <end position="209"/>
    </location>
</feature>
<organism evidence="11 12">
    <name type="scientific">Astrephomene gubernaculifera</name>
    <dbReference type="NCBI Taxonomy" id="47775"/>
    <lineage>
        <taxon>Eukaryota</taxon>
        <taxon>Viridiplantae</taxon>
        <taxon>Chlorophyta</taxon>
        <taxon>core chlorophytes</taxon>
        <taxon>Chlorophyceae</taxon>
        <taxon>CS clade</taxon>
        <taxon>Chlamydomonadales</taxon>
        <taxon>Astrephomenaceae</taxon>
        <taxon>Astrephomene</taxon>
    </lineage>
</organism>
<feature type="region of interest" description="Disordered" evidence="8">
    <location>
        <begin position="317"/>
        <end position="374"/>
    </location>
</feature>
<evidence type="ECO:0000256" key="9">
    <source>
        <dbReference type="SAM" id="Phobius"/>
    </source>
</evidence>
<keyword evidence="4 9" id="KW-0812">Transmembrane</keyword>
<dbReference type="PANTHER" id="PTHR43528">
    <property type="entry name" value="ALPHA-KETOGLUTARATE PERMEASE"/>
    <property type="match status" value="1"/>
</dbReference>
<feature type="transmembrane region" description="Helical" evidence="9">
    <location>
        <begin position="382"/>
        <end position="407"/>
    </location>
</feature>
<evidence type="ECO:0000256" key="6">
    <source>
        <dbReference type="ARBA" id="ARBA00022989"/>
    </source>
</evidence>
<feature type="domain" description="Major facilitator superfamily (MFS) profile" evidence="10">
    <location>
        <begin position="116"/>
        <end position="568"/>
    </location>
</feature>
<gene>
    <name evidence="11" type="ORF">Agub_g4444</name>
</gene>
<dbReference type="Pfam" id="PF00083">
    <property type="entry name" value="Sugar_tr"/>
    <property type="match status" value="1"/>
</dbReference>
<dbReference type="InterPro" id="IPR020846">
    <property type="entry name" value="MFS_dom"/>
</dbReference>
<proteinExistence type="predicted"/>
<feature type="transmembrane region" description="Helical" evidence="9">
    <location>
        <begin position="158"/>
        <end position="180"/>
    </location>
</feature>
<evidence type="ECO:0000256" key="2">
    <source>
        <dbReference type="ARBA" id="ARBA00022448"/>
    </source>
</evidence>
<dbReference type="InterPro" id="IPR005828">
    <property type="entry name" value="MFS_sugar_transport-like"/>
</dbReference>
<keyword evidence="3" id="KW-1003">Cell membrane</keyword>
<feature type="transmembrane region" description="Helical" evidence="9">
    <location>
        <begin position="482"/>
        <end position="505"/>
    </location>
</feature>
<keyword evidence="5" id="KW-0769">Symport</keyword>
<dbReference type="InterPro" id="IPR005829">
    <property type="entry name" value="Sugar_transporter_CS"/>
</dbReference>
<feature type="transmembrane region" description="Helical" evidence="9">
    <location>
        <begin position="255"/>
        <end position="276"/>
    </location>
</feature>
<feature type="transmembrane region" description="Helical" evidence="9">
    <location>
        <begin position="221"/>
        <end position="243"/>
    </location>
</feature>
<keyword evidence="12" id="KW-1185">Reference proteome</keyword>
<keyword evidence="7 9" id="KW-0472">Membrane</keyword>
<comment type="subcellular location">
    <subcellularLocation>
        <location evidence="1">Cell membrane</location>
        <topology evidence="1">Multi-pass membrane protein</topology>
    </subcellularLocation>
</comment>